<dbReference type="PANTHER" id="PTHR46018:SF2">
    <property type="entry name" value="ZINC PHOSPHODIESTERASE ELAC PROTEIN 1"/>
    <property type="match status" value="1"/>
</dbReference>
<feature type="active site" description="Proton acceptor" evidence="8">
    <location>
        <position position="65"/>
    </location>
</feature>
<feature type="domain" description="Metallo-beta-lactamase" evidence="10">
    <location>
        <begin position="200"/>
        <end position="269"/>
    </location>
</feature>
<keyword evidence="2 8" id="KW-0819">tRNA processing</keyword>
<feature type="compositionally biased region" description="Acidic residues" evidence="9">
    <location>
        <begin position="307"/>
        <end position="320"/>
    </location>
</feature>
<feature type="binding site" evidence="8">
    <location>
        <position position="65"/>
    </location>
    <ligand>
        <name>Zn(2+)</name>
        <dbReference type="ChEBI" id="CHEBI:29105"/>
        <label>2</label>
        <note>catalytic</note>
    </ligand>
</feature>
<comment type="cofactor">
    <cofactor evidence="8">
        <name>Zn(2+)</name>
        <dbReference type="ChEBI" id="CHEBI:29105"/>
    </cofactor>
    <text evidence="8">Binds 2 Zn(2+) ions.</text>
</comment>
<evidence type="ECO:0000256" key="2">
    <source>
        <dbReference type="ARBA" id="ARBA00022694"/>
    </source>
</evidence>
<keyword evidence="12" id="KW-1185">Reference proteome</keyword>
<gene>
    <name evidence="8" type="primary">rnz</name>
    <name evidence="11" type="ORF">SAMN05216564_10264</name>
</gene>
<organism evidence="11 12">
    <name type="scientific">Halopenitus persicus</name>
    <dbReference type="NCBI Taxonomy" id="1048396"/>
    <lineage>
        <taxon>Archaea</taxon>
        <taxon>Methanobacteriati</taxon>
        <taxon>Methanobacteriota</taxon>
        <taxon>Stenosarchaea group</taxon>
        <taxon>Halobacteria</taxon>
        <taxon>Halobacteriales</taxon>
        <taxon>Haloferacaceae</taxon>
        <taxon>Halopenitus</taxon>
    </lineage>
</organism>
<evidence type="ECO:0000313" key="12">
    <source>
        <dbReference type="Proteomes" id="UP000199079"/>
    </source>
</evidence>
<feature type="binding site" evidence="8">
    <location>
        <position position="268"/>
    </location>
    <ligand>
        <name>Zn(2+)</name>
        <dbReference type="ChEBI" id="CHEBI:29105"/>
        <label>2</label>
        <note>catalytic</note>
    </ligand>
</feature>
<feature type="binding site" evidence="8">
    <location>
        <position position="61"/>
    </location>
    <ligand>
        <name>Zn(2+)</name>
        <dbReference type="ChEBI" id="CHEBI:29105"/>
        <label>1</label>
        <note>catalytic</note>
    </ligand>
</feature>
<dbReference type="AlphaFoldDB" id="A0A1H3FJM0"/>
<dbReference type="NCBIfam" id="TIGR02651">
    <property type="entry name" value="RNase_Z"/>
    <property type="match status" value="1"/>
</dbReference>
<keyword evidence="7 8" id="KW-0862">Zinc</keyword>
<dbReference type="EMBL" id="FNPC01000002">
    <property type="protein sequence ID" value="SDX90578.1"/>
    <property type="molecule type" value="Genomic_DNA"/>
</dbReference>
<dbReference type="CDD" id="cd07717">
    <property type="entry name" value="RNaseZ_ZiPD-like_MBL-fold"/>
    <property type="match status" value="1"/>
</dbReference>
<comment type="function">
    <text evidence="8">Zinc phosphodiesterase, which displays some tRNA 3'-processing endonuclease activity. Probably involved in tRNA maturation, by removing a 3'-trailer from precursor tRNA.</text>
</comment>
<protein>
    <recommendedName>
        <fullName evidence="8">Ribonuclease Z</fullName>
        <shortName evidence="8">RNase Z</shortName>
        <ecNumber evidence="8">3.1.26.11</ecNumber>
    </recommendedName>
    <alternativeName>
        <fullName evidence="8">tRNA 3 endonuclease</fullName>
    </alternativeName>
    <alternativeName>
        <fullName evidence="8">tRNase Z</fullName>
    </alternativeName>
</protein>
<dbReference type="GO" id="GO:0042781">
    <property type="term" value="F:3'-tRNA processing endoribonuclease activity"/>
    <property type="evidence" value="ECO:0007669"/>
    <property type="project" value="UniProtKB-UniRule"/>
</dbReference>
<feature type="binding site" evidence="8">
    <location>
        <position position="210"/>
    </location>
    <ligand>
        <name>Zn(2+)</name>
        <dbReference type="ChEBI" id="CHEBI:29105"/>
        <label>1</label>
        <note>catalytic</note>
    </ligand>
</feature>
<feature type="region of interest" description="Disordered" evidence="9">
    <location>
        <begin position="291"/>
        <end position="320"/>
    </location>
</feature>
<dbReference type="PANTHER" id="PTHR46018">
    <property type="entry name" value="ZINC PHOSPHODIESTERASE ELAC PROTEIN 1"/>
    <property type="match status" value="1"/>
</dbReference>
<dbReference type="OrthoDB" id="85118at2157"/>
<name>A0A1H3FJM0_9EURY</name>
<dbReference type="Pfam" id="PF23023">
    <property type="entry name" value="Anti-Pycsar_Apyc1"/>
    <property type="match status" value="1"/>
</dbReference>
<evidence type="ECO:0000313" key="11">
    <source>
        <dbReference type="EMBL" id="SDX90578.1"/>
    </source>
</evidence>
<dbReference type="Pfam" id="PF12706">
    <property type="entry name" value="Lactamase_B_2"/>
    <property type="match status" value="1"/>
</dbReference>
<comment type="catalytic activity">
    <reaction evidence="8">
        <text>Endonucleolytic cleavage of RNA, removing extra 3' nucleotides from tRNA precursor, generating 3' termini of tRNAs. A 3'-hydroxy group is left at the tRNA terminus and a 5'-phosphoryl group is left at the trailer molecule.</text>
        <dbReference type="EC" id="3.1.26.11"/>
    </reaction>
</comment>
<dbReference type="NCBIfam" id="NF000801">
    <property type="entry name" value="PRK00055.1-3"/>
    <property type="match status" value="1"/>
</dbReference>
<keyword evidence="5 8" id="KW-0255">Endonuclease</keyword>
<keyword evidence="6 8" id="KW-0378">Hydrolase</keyword>
<comment type="similarity">
    <text evidence="8">Belongs to the RNase Z family.</text>
</comment>
<accession>A0A1H3FJM0</accession>
<evidence type="ECO:0000256" key="7">
    <source>
        <dbReference type="ARBA" id="ARBA00022833"/>
    </source>
</evidence>
<dbReference type="GO" id="GO:0008270">
    <property type="term" value="F:zinc ion binding"/>
    <property type="evidence" value="ECO:0007669"/>
    <property type="project" value="UniProtKB-UniRule"/>
</dbReference>
<evidence type="ECO:0000256" key="8">
    <source>
        <dbReference type="HAMAP-Rule" id="MF_01818"/>
    </source>
</evidence>
<dbReference type="InterPro" id="IPR013471">
    <property type="entry name" value="RNase_Z/BN"/>
</dbReference>
<keyword evidence="3 8" id="KW-0540">Nuclease</keyword>
<evidence type="ECO:0000256" key="4">
    <source>
        <dbReference type="ARBA" id="ARBA00022723"/>
    </source>
</evidence>
<dbReference type="SUPFAM" id="SSF56281">
    <property type="entry name" value="Metallo-hydrolase/oxidoreductase"/>
    <property type="match status" value="1"/>
</dbReference>
<dbReference type="InterPro" id="IPR001279">
    <property type="entry name" value="Metallo-B-lactamas"/>
</dbReference>
<evidence type="ECO:0000256" key="1">
    <source>
        <dbReference type="ARBA" id="ARBA00011738"/>
    </source>
</evidence>
<keyword evidence="4 8" id="KW-0479">Metal-binding</keyword>
<evidence type="ECO:0000259" key="10">
    <source>
        <dbReference type="Pfam" id="PF12706"/>
    </source>
</evidence>
<dbReference type="Proteomes" id="UP000199079">
    <property type="component" value="Unassembled WGS sequence"/>
</dbReference>
<feature type="binding site" evidence="8">
    <location>
        <position position="63"/>
    </location>
    <ligand>
        <name>Zn(2+)</name>
        <dbReference type="ChEBI" id="CHEBI:29105"/>
        <label>1</label>
        <note>catalytic</note>
    </ligand>
</feature>
<dbReference type="HAMAP" id="MF_01818">
    <property type="entry name" value="RNase_Z_BN"/>
    <property type="match status" value="1"/>
</dbReference>
<reference evidence="12" key="1">
    <citation type="submission" date="2016-10" db="EMBL/GenBank/DDBJ databases">
        <authorList>
            <person name="Varghese N."/>
            <person name="Submissions S."/>
        </authorList>
    </citation>
    <scope>NUCLEOTIDE SEQUENCE [LARGE SCALE GENOMIC DNA]</scope>
    <source>
        <strain evidence="12">DC30,IBRC 10041,KCTC 4046</strain>
    </source>
</reference>
<feature type="binding site" evidence="8">
    <location>
        <position position="66"/>
    </location>
    <ligand>
        <name>Zn(2+)</name>
        <dbReference type="ChEBI" id="CHEBI:29105"/>
        <label>2</label>
        <note>catalytic</note>
    </ligand>
</feature>
<evidence type="ECO:0000256" key="3">
    <source>
        <dbReference type="ARBA" id="ARBA00022722"/>
    </source>
</evidence>
<dbReference type="InterPro" id="IPR036866">
    <property type="entry name" value="RibonucZ/Hydroxyglut_hydro"/>
</dbReference>
<feature type="binding site" evidence="8">
    <location>
        <position position="210"/>
    </location>
    <ligand>
        <name>Zn(2+)</name>
        <dbReference type="ChEBI" id="CHEBI:29105"/>
        <label>2</label>
        <note>catalytic</note>
    </ligand>
</feature>
<sequence length="320" mass="34635">MSLRVTFLGTGGAVPTTERAPSAVLCNREGDRLLFDCGEGAQRQMMRFGTGFTVDHVFVSHLHGDHVLGLPGLVQTMDFNDRDEPLAIHCPPNAKRHLHDLVHAAGHDPGFQVRINEVAPGTAALEADEYAVRAFETSHRTRSQGYVLAEEDRPGRFDRPKAEELGVPVGPKFGELHAGNPVELEDGTVVRPEQVVGPPRPGRRIVYTADTRPQERTVEVARDADLLIHDATFADDMADRARKTAHSTGREAAGIADRADAARLALIHISSRYAGDASAIEREAREAFPGECFVPGDGRTIDVPYPDAEDDADAAGDGDD</sequence>
<dbReference type="Gene3D" id="3.60.15.10">
    <property type="entry name" value="Ribonuclease Z/Hydroxyacylglutathione hydrolase-like"/>
    <property type="match status" value="1"/>
</dbReference>
<dbReference type="EC" id="3.1.26.11" evidence="8"/>
<comment type="subunit">
    <text evidence="1 8">Homodimer.</text>
</comment>
<feature type="binding site" evidence="8">
    <location>
        <position position="139"/>
    </location>
    <ligand>
        <name>Zn(2+)</name>
        <dbReference type="ChEBI" id="CHEBI:29105"/>
        <label>1</label>
        <note>catalytic</note>
    </ligand>
</feature>
<proteinExistence type="inferred from homology"/>
<dbReference type="RefSeq" id="WP_092730858.1">
    <property type="nucleotide sequence ID" value="NZ_FNPC01000002.1"/>
</dbReference>
<evidence type="ECO:0000256" key="5">
    <source>
        <dbReference type="ARBA" id="ARBA00022759"/>
    </source>
</evidence>
<evidence type="ECO:0000256" key="9">
    <source>
        <dbReference type="SAM" id="MobiDB-lite"/>
    </source>
</evidence>
<evidence type="ECO:0000256" key="6">
    <source>
        <dbReference type="ARBA" id="ARBA00022801"/>
    </source>
</evidence>